<organism evidence="3 4">
    <name type="scientific">Phytohabitans aurantiacus</name>
    <dbReference type="NCBI Taxonomy" id="3016789"/>
    <lineage>
        <taxon>Bacteria</taxon>
        <taxon>Bacillati</taxon>
        <taxon>Actinomycetota</taxon>
        <taxon>Actinomycetes</taxon>
        <taxon>Micromonosporales</taxon>
        <taxon>Micromonosporaceae</taxon>
    </lineage>
</organism>
<protein>
    <recommendedName>
        <fullName evidence="5">MucB/RseB N-terminal domain-containing protein</fullName>
    </recommendedName>
</protein>
<feature type="region of interest" description="Disordered" evidence="1">
    <location>
        <begin position="17"/>
        <end position="41"/>
    </location>
</feature>
<gene>
    <name evidence="3" type="ORF">Pa4123_78440</name>
</gene>
<comment type="caution">
    <text evidence="3">The sequence shown here is derived from an EMBL/GenBank/DDBJ whole genome shotgun (WGS) entry which is preliminary data.</text>
</comment>
<feature type="compositionally biased region" description="Basic residues" evidence="1">
    <location>
        <begin position="29"/>
        <end position="40"/>
    </location>
</feature>
<dbReference type="Proteomes" id="UP001144280">
    <property type="component" value="Unassembled WGS sequence"/>
</dbReference>
<evidence type="ECO:0000256" key="2">
    <source>
        <dbReference type="SAM" id="Phobius"/>
    </source>
</evidence>
<evidence type="ECO:0000313" key="3">
    <source>
        <dbReference type="EMBL" id="GLI02566.1"/>
    </source>
</evidence>
<proteinExistence type="predicted"/>
<keyword evidence="2" id="KW-0472">Membrane</keyword>
<keyword evidence="4" id="KW-1185">Reference proteome</keyword>
<sequence>MDEIEDLVRSTLVRRSDEVTPDADLADRVRRRSRRARRRTQSVVAAAMAAAAVLLAAPALAGFLRPSADPEPAAESAAEPAPVTEAFPFVPRVAPNGYGAPVAEIEAGHPVLRQVSADGRWLAVSVTPSPPAGPDEPAKSYLECEVRGHAGTLAIGATTVLTWKESDGRWVRVEADSRVEVTVVTAYAEGLDATGSVPVLVPFKFDATPPGLVLDTVTPAVMTFRPPDVPASADFVDKLVVSLSPVDQMPKAGQPATAGRRPARIIISGTATTVYADLGDGRMLEIQAAARTGLDPLWLTTFAAGVYPTADATVSKG</sequence>
<reference evidence="3" key="1">
    <citation type="submission" date="2022-12" db="EMBL/GenBank/DDBJ databases">
        <title>New Phytohabitans aurantiacus sp. RD004123 nov., an actinomycete isolated from soil.</title>
        <authorList>
            <person name="Triningsih D.W."/>
            <person name="Harunari E."/>
            <person name="Igarashi Y."/>
        </authorList>
    </citation>
    <scope>NUCLEOTIDE SEQUENCE</scope>
    <source>
        <strain evidence="3">RD004123</strain>
    </source>
</reference>
<keyword evidence="2" id="KW-1133">Transmembrane helix</keyword>
<keyword evidence="2" id="KW-0812">Transmembrane</keyword>
<feature type="transmembrane region" description="Helical" evidence="2">
    <location>
        <begin position="42"/>
        <end position="64"/>
    </location>
</feature>
<evidence type="ECO:0008006" key="5">
    <source>
        <dbReference type="Google" id="ProtNLM"/>
    </source>
</evidence>
<dbReference type="EMBL" id="BSDI01000064">
    <property type="protein sequence ID" value="GLI02566.1"/>
    <property type="molecule type" value="Genomic_DNA"/>
</dbReference>
<name>A0ABQ5R728_9ACTN</name>
<accession>A0ABQ5R728</accession>
<evidence type="ECO:0000256" key="1">
    <source>
        <dbReference type="SAM" id="MobiDB-lite"/>
    </source>
</evidence>
<evidence type="ECO:0000313" key="4">
    <source>
        <dbReference type="Proteomes" id="UP001144280"/>
    </source>
</evidence>
<dbReference type="RefSeq" id="WP_281904145.1">
    <property type="nucleotide sequence ID" value="NZ_BSDI01000064.1"/>
</dbReference>